<accession>A0ABS1BR77</accession>
<organism evidence="2 3">
    <name type="scientific">Kingella bonacorsii</name>
    <dbReference type="NCBI Taxonomy" id="2796361"/>
    <lineage>
        <taxon>Bacteria</taxon>
        <taxon>Pseudomonadati</taxon>
        <taxon>Pseudomonadota</taxon>
        <taxon>Betaproteobacteria</taxon>
        <taxon>Neisseriales</taxon>
        <taxon>Neisseriaceae</taxon>
        <taxon>Kingella</taxon>
    </lineage>
</organism>
<dbReference type="SUPFAM" id="SSF52499">
    <property type="entry name" value="Isochorismatase-like hydrolases"/>
    <property type="match status" value="1"/>
</dbReference>
<dbReference type="Pfam" id="PF00857">
    <property type="entry name" value="Isochorismatase"/>
    <property type="match status" value="1"/>
</dbReference>
<evidence type="ECO:0000313" key="3">
    <source>
        <dbReference type="Proteomes" id="UP000614058"/>
    </source>
</evidence>
<dbReference type="PANTHER" id="PTHR14119">
    <property type="entry name" value="HYDROLASE"/>
    <property type="match status" value="1"/>
</dbReference>
<dbReference type="Proteomes" id="UP000614058">
    <property type="component" value="Unassembled WGS sequence"/>
</dbReference>
<evidence type="ECO:0000259" key="1">
    <source>
        <dbReference type="Pfam" id="PF00857"/>
    </source>
</evidence>
<dbReference type="InterPro" id="IPR050993">
    <property type="entry name" value="Isochorismatase_domain"/>
</dbReference>
<dbReference type="Gene3D" id="3.40.50.850">
    <property type="entry name" value="Isochorismatase-like"/>
    <property type="match status" value="1"/>
</dbReference>
<gene>
    <name evidence="2" type="ORF">JDW22_02035</name>
</gene>
<dbReference type="InterPro" id="IPR036380">
    <property type="entry name" value="Isochorismatase-like_sf"/>
</dbReference>
<dbReference type="EMBL" id="JAEHNZ010000001">
    <property type="protein sequence ID" value="MBK0395395.1"/>
    <property type="molecule type" value="Genomic_DNA"/>
</dbReference>
<keyword evidence="3" id="KW-1185">Reference proteome</keyword>
<feature type="domain" description="Isochorismatase-like" evidence="1">
    <location>
        <begin position="7"/>
        <end position="160"/>
    </location>
</feature>
<sequence>MINTENTVLLVVDIQERLLPALHENSAFLAACRQFITGANLLGIPSIITEQYPKGLGATVPDIALLTPNAPKFSKTQFSAYTPEVAAALQQRQPESGQAQNIILIGCETHICMLQTVLDLRQQGYNVFIPQECATSRIAANKANGLQQIQAAGGVVSNNESLLFMLLKDAQHPQFKAISKLIV</sequence>
<evidence type="ECO:0000313" key="2">
    <source>
        <dbReference type="EMBL" id="MBK0395395.1"/>
    </source>
</evidence>
<name>A0ABS1BR77_9NEIS</name>
<protein>
    <submittedName>
        <fullName evidence="2">Isochorismatase family protein</fullName>
    </submittedName>
</protein>
<dbReference type="RefSeq" id="WP_200521423.1">
    <property type="nucleotide sequence ID" value="NZ_JAEHNZ010000001.1"/>
</dbReference>
<dbReference type="PANTHER" id="PTHR14119:SF3">
    <property type="entry name" value="ISOCHORISMATASE DOMAIN-CONTAINING PROTEIN 2"/>
    <property type="match status" value="1"/>
</dbReference>
<dbReference type="InterPro" id="IPR000868">
    <property type="entry name" value="Isochorismatase-like_dom"/>
</dbReference>
<reference evidence="2 3" key="1">
    <citation type="journal article" date="2021" name="Pathogens">
        <title>Isolation and Characterization of Kingella bonacorsii sp. nov., A Novel Kingella Species Detected in a Stable Periodontitis Subject.</title>
        <authorList>
            <person name="Antezack A."/>
            <person name="Boxberger M."/>
            <person name="Rolland C."/>
            <person name="Monnet-Corti V."/>
            <person name="La Scola B."/>
        </authorList>
    </citation>
    <scope>NUCLEOTIDE SEQUENCE [LARGE SCALE GENOMIC DNA]</scope>
    <source>
        <strain evidence="2 3">Marseille-Q4569</strain>
    </source>
</reference>
<comment type="caution">
    <text evidence="2">The sequence shown here is derived from an EMBL/GenBank/DDBJ whole genome shotgun (WGS) entry which is preliminary data.</text>
</comment>
<proteinExistence type="predicted"/>